<reference evidence="6 7" key="1">
    <citation type="journal article" date="2021" name="Sci. Rep.">
        <title>Chromosome anchoring in Senegalese sole (Solea senegalensis) reveals sex-associated markers and genome rearrangements in flatfish.</title>
        <authorList>
            <person name="Guerrero-Cozar I."/>
            <person name="Gomez-Garrido J."/>
            <person name="Berbel C."/>
            <person name="Martinez-Blanch J.F."/>
            <person name="Alioto T."/>
            <person name="Claros M.G."/>
            <person name="Gagnaire P.A."/>
            <person name="Manchado M."/>
        </authorList>
    </citation>
    <scope>NUCLEOTIDE SEQUENCE [LARGE SCALE GENOMIC DNA]</scope>
    <source>
        <strain evidence="6">Sse05_10M</strain>
    </source>
</reference>
<evidence type="ECO:0000256" key="4">
    <source>
        <dbReference type="SAM" id="Phobius"/>
    </source>
</evidence>
<evidence type="ECO:0000256" key="3">
    <source>
        <dbReference type="ARBA" id="ARBA00071670"/>
    </source>
</evidence>
<dbReference type="AlphaFoldDB" id="A0AAV6T2E3"/>
<evidence type="ECO:0000313" key="6">
    <source>
        <dbReference type="EMBL" id="KAG7523570.1"/>
    </source>
</evidence>
<dbReference type="PANTHER" id="PTHR10264">
    <property type="entry name" value="BAND 7 PROTEIN-RELATED"/>
    <property type="match status" value="1"/>
</dbReference>
<keyword evidence="4" id="KW-0812">Transmembrane</keyword>
<evidence type="ECO:0000259" key="5">
    <source>
        <dbReference type="SMART" id="SM00244"/>
    </source>
</evidence>
<sequence length="261" mass="28971">MNRVGVVCEDAAEAAEQNKDGRRSDGVMDLLRGALTLLSAALIILTFPFTAWMCAKVVLEYERAVIFRLGRIVKGRPKGPGLFWFIPWLDNIQIVDLRTVSFNVQQQEVLTADGVSLQVDAVMFYRVVDPSLWVTRVQDGDEAMHTLAQTTLRAALGAHTLTEVLAQRRYILQRMRVALYTTTRVWGVQVQRVELKDMRLPLIAAEGEVKASHALSDAASGLSPVAFHLRYLQSLSSVSSSSSIVVFTLPTELLQAFSHQS</sequence>
<dbReference type="InterPro" id="IPR001107">
    <property type="entry name" value="Band_7"/>
</dbReference>
<keyword evidence="4" id="KW-1133">Transmembrane helix</keyword>
<dbReference type="Proteomes" id="UP000693946">
    <property type="component" value="Linkage Group LG1"/>
</dbReference>
<dbReference type="PANTHER" id="PTHR10264:SF19">
    <property type="entry name" value="AT06885P-RELATED"/>
    <property type="match status" value="1"/>
</dbReference>
<dbReference type="GO" id="GO:0009898">
    <property type="term" value="C:cytoplasmic side of plasma membrane"/>
    <property type="evidence" value="ECO:0007669"/>
    <property type="project" value="UniProtKB-ARBA"/>
</dbReference>
<feature type="transmembrane region" description="Helical" evidence="4">
    <location>
        <begin position="34"/>
        <end position="59"/>
    </location>
</feature>
<dbReference type="Pfam" id="PF01145">
    <property type="entry name" value="Band_7"/>
    <property type="match status" value="1"/>
</dbReference>
<organism evidence="6 7">
    <name type="scientific">Solea senegalensis</name>
    <name type="common">Senegalese sole</name>
    <dbReference type="NCBI Taxonomy" id="28829"/>
    <lineage>
        <taxon>Eukaryota</taxon>
        <taxon>Metazoa</taxon>
        <taxon>Chordata</taxon>
        <taxon>Craniata</taxon>
        <taxon>Vertebrata</taxon>
        <taxon>Euteleostomi</taxon>
        <taxon>Actinopterygii</taxon>
        <taxon>Neopterygii</taxon>
        <taxon>Teleostei</taxon>
        <taxon>Neoteleostei</taxon>
        <taxon>Acanthomorphata</taxon>
        <taxon>Carangaria</taxon>
        <taxon>Pleuronectiformes</taxon>
        <taxon>Pleuronectoidei</taxon>
        <taxon>Soleidae</taxon>
        <taxon>Solea</taxon>
    </lineage>
</organism>
<dbReference type="FunFam" id="3.30.479.30:FF:000004">
    <property type="entry name" value="Putative membrane protease family, stomatin"/>
    <property type="match status" value="1"/>
</dbReference>
<comment type="function">
    <text evidence="2">Plays a role in the regulation of glomerular permeability, acting probably as a linker between the plasma membrane and the cytoskeleton.</text>
</comment>
<evidence type="ECO:0000313" key="7">
    <source>
        <dbReference type="Proteomes" id="UP000693946"/>
    </source>
</evidence>
<accession>A0AAV6T2E3</accession>
<evidence type="ECO:0000256" key="2">
    <source>
        <dbReference type="ARBA" id="ARBA00053394"/>
    </source>
</evidence>
<gene>
    <name evidence="6" type="ORF">JOB18_000252</name>
</gene>
<proteinExistence type="inferred from homology"/>
<keyword evidence="7" id="KW-1185">Reference proteome</keyword>
<evidence type="ECO:0000256" key="1">
    <source>
        <dbReference type="ARBA" id="ARBA00008164"/>
    </source>
</evidence>
<feature type="domain" description="Band 7" evidence="5">
    <location>
        <begin position="53"/>
        <end position="219"/>
    </location>
</feature>
<dbReference type="InterPro" id="IPR043202">
    <property type="entry name" value="Band-7_stomatin-like"/>
</dbReference>
<dbReference type="EMBL" id="JAGKHQ010000001">
    <property type="protein sequence ID" value="KAG7523570.1"/>
    <property type="molecule type" value="Genomic_DNA"/>
</dbReference>
<comment type="similarity">
    <text evidence="1">Belongs to the band 7/mec-2 family.</text>
</comment>
<keyword evidence="4" id="KW-0472">Membrane</keyword>
<protein>
    <recommendedName>
        <fullName evidence="3">Podocin</fullName>
    </recommendedName>
</protein>
<dbReference type="SMART" id="SM00244">
    <property type="entry name" value="PHB"/>
    <property type="match status" value="1"/>
</dbReference>
<name>A0AAV6T2E3_SOLSE</name>
<comment type="caution">
    <text evidence="6">The sequence shown here is derived from an EMBL/GenBank/DDBJ whole genome shotgun (WGS) entry which is preliminary data.</text>
</comment>